<gene>
    <name evidence="2" type="ORF">SAE02_61140</name>
</gene>
<name>A0A512DZQ9_9PROT</name>
<evidence type="ECO:0000313" key="3">
    <source>
        <dbReference type="Proteomes" id="UP000321523"/>
    </source>
</evidence>
<dbReference type="EMBL" id="BJYZ01000034">
    <property type="protein sequence ID" value="GEO41966.1"/>
    <property type="molecule type" value="Genomic_DNA"/>
</dbReference>
<feature type="transmembrane region" description="Helical" evidence="1">
    <location>
        <begin position="40"/>
        <end position="62"/>
    </location>
</feature>
<protein>
    <submittedName>
        <fullName evidence="2">Uncharacterized protein</fullName>
    </submittedName>
</protein>
<evidence type="ECO:0000256" key="1">
    <source>
        <dbReference type="SAM" id="Phobius"/>
    </source>
</evidence>
<keyword evidence="1" id="KW-1133">Transmembrane helix</keyword>
<evidence type="ECO:0000313" key="2">
    <source>
        <dbReference type="EMBL" id="GEO41966.1"/>
    </source>
</evidence>
<dbReference type="AlphaFoldDB" id="A0A512DZQ9"/>
<keyword evidence="1" id="KW-0812">Transmembrane</keyword>
<organism evidence="2 3">
    <name type="scientific">Skermanella aerolata</name>
    <dbReference type="NCBI Taxonomy" id="393310"/>
    <lineage>
        <taxon>Bacteria</taxon>
        <taxon>Pseudomonadati</taxon>
        <taxon>Pseudomonadota</taxon>
        <taxon>Alphaproteobacteria</taxon>
        <taxon>Rhodospirillales</taxon>
        <taxon>Azospirillaceae</taxon>
        <taxon>Skermanella</taxon>
    </lineage>
</organism>
<comment type="caution">
    <text evidence="2">The sequence shown here is derived from an EMBL/GenBank/DDBJ whole genome shotgun (WGS) entry which is preliminary data.</text>
</comment>
<keyword evidence="1" id="KW-0472">Membrane</keyword>
<accession>A0A512DZQ9</accession>
<proteinExistence type="predicted"/>
<keyword evidence="3" id="KW-1185">Reference proteome</keyword>
<dbReference type="Proteomes" id="UP000321523">
    <property type="component" value="Unassembled WGS sequence"/>
</dbReference>
<sequence length="65" mass="6772">MGFVVVTLAAGKMALPEGGGYAVSFKSLNGIMLGVGYFANPHPGILLSIWILVLVVLVIGAMRKL</sequence>
<reference evidence="2 3" key="1">
    <citation type="submission" date="2019-07" db="EMBL/GenBank/DDBJ databases">
        <title>Whole genome shotgun sequence of Skermanella aerolata NBRC 106429.</title>
        <authorList>
            <person name="Hosoyama A."/>
            <person name="Uohara A."/>
            <person name="Ohji S."/>
            <person name="Ichikawa N."/>
        </authorList>
    </citation>
    <scope>NUCLEOTIDE SEQUENCE [LARGE SCALE GENOMIC DNA]</scope>
    <source>
        <strain evidence="2 3">NBRC 106429</strain>
    </source>
</reference>